<dbReference type="AlphaFoldDB" id="A0AA39XWH0"/>
<sequence>MLSPRQHSSATGVAPQNHHHPAACQNQERQNLSKHNGSDDHTKVNAAANDNAVLERDKVCSDVFPFMGLPVELRLEVYSYLLIAEKPIIPRIKSRGDIPRVSHFPGGAAMKLLTLNKQVSTEAREFLYSQNVFQISVPHHRAWLASITPASSFHIRSIQLDHEGKLKTTRRNLEQMMNTLVRRVPQLEQIGMRPNWHPRHDPNMLLQGEMKTLWAKFSKLELVIFARAFHRDLNPDEQKAI</sequence>
<evidence type="ECO:0000313" key="3">
    <source>
        <dbReference type="Proteomes" id="UP001174936"/>
    </source>
</evidence>
<feature type="compositionally biased region" description="Polar residues" evidence="1">
    <location>
        <begin position="1"/>
        <end position="11"/>
    </location>
</feature>
<gene>
    <name evidence="2" type="ORF">B0T16DRAFT_393071</name>
</gene>
<dbReference type="EMBL" id="JAULSV010000006">
    <property type="protein sequence ID" value="KAK0640647.1"/>
    <property type="molecule type" value="Genomic_DNA"/>
</dbReference>
<accession>A0AA39XWH0</accession>
<reference evidence="2" key="1">
    <citation type="submission" date="2023-06" db="EMBL/GenBank/DDBJ databases">
        <title>Genome-scale phylogeny and comparative genomics of the fungal order Sordariales.</title>
        <authorList>
            <consortium name="Lawrence Berkeley National Laboratory"/>
            <person name="Hensen N."/>
            <person name="Bonometti L."/>
            <person name="Westerberg I."/>
            <person name="Brannstrom I.O."/>
            <person name="Guillou S."/>
            <person name="Cros-Aarteil S."/>
            <person name="Calhoun S."/>
            <person name="Haridas S."/>
            <person name="Kuo A."/>
            <person name="Mondo S."/>
            <person name="Pangilinan J."/>
            <person name="Riley R."/>
            <person name="Labutti K."/>
            <person name="Andreopoulos B."/>
            <person name="Lipzen A."/>
            <person name="Chen C."/>
            <person name="Yanf M."/>
            <person name="Daum C."/>
            <person name="Ng V."/>
            <person name="Clum A."/>
            <person name="Steindorff A."/>
            <person name="Ohm R."/>
            <person name="Martin F."/>
            <person name="Silar P."/>
            <person name="Natvig D."/>
            <person name="Lalanne C."/>
            <person name="Gautier V."/>
            <person name="Ament-Velasquez S.L."/>
            <person name="Kruys A."/>
            <person name="Hutchinson M.I."/>
            <person name="Powell A.J."/>
            <person name="Barry K."/>
            <person name="Miller A.N."/>
            <person name="Grigoriev I.V."/>
            <person name="Debuchy R."/>
            <person name="Gladieux P."/>
            <person name="Thoren M.H."/>
            <person name="Johannesson H."/>
        </authorList>
    </citation>
    <scope>NUCLEOTIDE SEQUENCE</scope>
    <source>
        <strain evidence="2">SMH2532-1</strain>
    </source>
</reference>
<evidence type="ECO:0000256" key="1">
    <source>
        <dbReference type="SAM" id="MobiDB-lite"/>
    </source>
</evidence>
<dbReference type="InterPro" id="IPR038883">
    <property type="entry name" value="AN11006-like"/>
</dbReference>
<evidence type="ECO:0000313" key="2">
    <source>
        <dbReference type="EMBL" id="KAK0640647.1"/>
    </source>
</evidence>
<keyword evidence="3" id="KW-1185">Reference proteome</keyword>
<organism evidence="2 3">
    <name type="scientific">Cercophora newfieldiana</name>
    <dbReference type="NCBI Taxonomy" id="92897"/>
    <lineage>
        <taxon>Eukaryota</taxon>
        <taxon>Fungi</taxon>
        <taxon>Dikarya</taxon>
        <taxon>Ascomycota</taxon>
        <taxon>Pezizomycotina</taxon>
        <taxon>Sordariomycetes</taxon>
        <taxon>Sordariomycetidae</taxon>
        <taxon>Sordariales</taxon>
        <taxon>Lasiosphaeriaceae</taxon>
        <taxon>Cercophora</taxon>
    </lineage>
</organism>
<name>A0AA39XWH0_9PEZI</name>
<dbReference type="Proteomes" id="UP001174936">
    <property type="component" value="Unassembled WGS sequence"/>
</dbReference>
<dbReference type="PANTHER" id="PTHR42085">
    <property type="entry name" value="F-BOX DOMAIN-CONTAINING PROTEIN"/>
    <property type="match status" value="1"/>
</dbReference>
<comment type="caution">
    <text evidence="2">The sequence shown here is derived from an EMBL/GenBank/DDBJ whole genome shotgun (WGS) entry which is preliminary data.</text>
</comment>
<dbReference type="PANTHER" id="PTHR42085:SF2">
    <property type="entry name" value="F-BOX DOMAIN-CONTAINING PROTEIN"/>
    <property type="match status" value="1"/>
</dbReference>
<feature type="region of interest" description="Disordered" evidence="1">
    <location>
        <begin position="1"/>
        <end position="22"/>
    </location>
</feature>
<proteinExistence type="predicted"/>
<protein>
    <submittedName>
        <fullName evidence="2">Uncharacterized protein</fullName>
    </submittedName>
</protein>